<feature type="region of interest" description="Disordered" evidence="1">
    <location>
        <begin position="211"/>
        <end position="316"/>
    </location>
</feature>
<keyword evidence="5" id="KW-1185">Reference proteome</keyword>
<feature type="compositionally biased region" description="Gly residues" evidence="1">
    <location>
        <begin position="272"/>
        <end position="284"/>
    </location>
</feature>
<dbReference type="PANTHER" id="PTHR38731">
    <property type="entry name" value="LIPL45-RELATED LIPOPROTEIN-RELATED"/>
    <property type="match status" value="1"/>
</dbReference>
<evidence type="ECO:0000256" key="2">
    <source>
        <dbReference type="SAM" id="SignalP"/>
    </source>
</evidence>
<dbReference type="InterPro" id="IPR006860">
    <property type="entry name" value="FecR"/>
</dbReference>
<reference evidence="4 5" key="1">
    <citation type="submission" date="2020-08" db="EMBL/GenBank/DDBJ databases">
        <title>Genomic Encyclopedia of Type Strains, Phase IV (KMG-IV): sequencing the most valuable type-strain genomes for metagenomic binning, comparative biology and taxonomic classification.</title>
        <authorList>
            <person name="Goeker M."/>
        </authorList>
    </citation>
    <scope>NUCLEOTIDE SEQUENCE [LARGE SCALE GENOMIC DNA]</scope>
    <source>
        <strain evidence="4 5">DSM 25966</strain>
    </source>
</reference>
<sequence>MIAAAVLAVPPAAWADAPVPSGSVVAVIQQANAVGSPTGKRMLDVAAPVYIGDQIQTGEIGEAQLRFRDSTKLVVGPNSNLVIDDFVYKNRGTAEDVSINAVRGTFRFITGSSPKNAYSLKTPVATIGVRGTEFDFSVGRNGETTLVLYEGSASLCDNSGQCVTMTGGCGIAVVPPGGGARRVTTRSERNRLLESGFPYLKNQGGLQRAFRTDSSSCQPQKKAIFIPDGARTGSSGGSNTFGERRSEATPPAPAPTPTPDPGPGPSPDPGPSCGGGSPGQGGHSGGHHEGGGWGGGPHGGGNTPSTDGPPQNSNPS</sequence>
<feature type="signal peptide" evidence="2">
    <location>
        <begin position="1"/>
        <end position="15"/>
    </location>
</feature>
<evidence type="ECO:0000313" key="5">
    <source>
        <dbReference type="Proteomes" id="UP000553963"/>
    </source>
</evidence>
<protein>
    <recommendedName>
        <fullName evidence="3">FecR protein domain-containing protein</fullName>
    </recommendedName>
</protein>
<feature type="compositionally biased region" description="Pro residues" evidence="1">
    <location>
        <begin position="250"/>
        <end position="270"/>
    </location>
</feature>
<evidence type="ECO:0000259" key="3">
    <source>
        <dbReference type="Pfam" id="PF04773"/>
    </source>
</evidence>
<feature type="chain" id="PRO_5032770273" description="FecR protein domain-containing protein" evidence="2">
    <location>
        <begin position="16"/>
        <end position="316"/>
    </location>
</feature>
<gene>
    <name evidence="4" type="ORF">GGR25_001047</name>
</gene>
<dbReference type="AlphaFoldDB" id="A0A840AKX0"/>
<proteinExistence type="predicted"/>
<dbReference type="Pfam" id="PF04773">
    <property type="entry name" value="FecR"/>
    <property type="match status" value="1"/>
</dbReference>
<dbReference type="Proteomes" id="UP000553963">
    <property type="component" value="Unassembled WGS sequence"/>
</dbReference>
<comment type="caution">
    <text evidence="4">The sequence shown here is derived from an EMBL/GenBank/DDBJ whole genome shotgun (WGS) entry which is preliminary data.</text>
</comment>
<evidence type="ECO:0000256" key="1">
    <source>
        <dbReference type="SAM" id="MobiDB-lite"/>
    </source>
</evidence>
<dbReference type="RefSeq" id="WP_183397708.1">
    <property type="nucleotide sequence ID" value="NZ_JACIDS010000002.1"/>
</dbReference>
<feature type="domain" description="FecR protein" evidence="3">
    <location>
        <begin position="53"/>
        <end position="153"/>
    </location>
</feature>
<dbReference type="EMBL" id="JACIDS010000002">
    <property type="protein sequence ID" value="MBB3930008.1"/>
    <property type="molecule type" value="Genomic_DNA"/>
</dbReference>
<accession>A0A840AKX0</accession>
<dbReference type="Gene3D" id="2.60.120.1440">
    <property type="match status" value="1"/>
</dbReference>
<feature type="compositionally biased region" description="Gly residues" evidence="1">
    <location>
        <begin position="291"/>
        <end position="302"/>
    </location>
</feature>
<name>A0A840AKX0_9HYPH</name>
<evidence type="ECO:0000313" key="4">
    <source>
        <dbReference type="EMBL" id="MBB3930008.1"/>
    </source>
</evidence>
<keyword evidence="2" id="KW-0732">Signal</keyword>
<organism evidence="4 5">
    <name type="scientific">Kaistia hirudinis</name>
    <dbReference type="NCBI Taxonomy" id="1293440"/>
    <lineage>
        <taxon>Bacteria</taxon>
        <taxon>Pseudomonadati</taxon>
        <taxon>Pseudomonadota</taxon>
        <taxon>Alphaproteobacteria</taxon>
        <taxon>Hyphomicrobiales</taxon>
        <taxon>Kaistiaceae</taxon>
        <taxon>Kaistia</taxon>
    </lineage>
</organism>